<dbReference type="InterPro" id="IPR050409">
    <property type="entry name" value="E3_ubiq-protein_ligase"/>
</dbReference>
<evidence type="ECO:0000313" key="8">
    <source>
        <dbReference type="EMBL" id="KAK2179810.1"/>
    </source>
</evidence>
<dbReference type="SUPFAM" id="SSF56204">
    <property type="entry name" value="Hect, E3 ligase catalytic domain"/>
    <property type="match status" value="1"/>
</dbReference>
<evidence type="ECO:0000256" key="6">
    <source>
        <dbReference type="PROSITE-ProRule" id="PRU00104"/>
    </source>
</evidence>
<feature type="domain" description="HECT" evidence="7">
    <location>
        <begin position="1"/>
        <end position="87"/>
    </location>
</feature>
<protein>
    <recommendedName>
        <fullName evidence="3">HECT-type E3 ubiquitin transferase</fullName>
        <ecNumber evidence="3">2.3.2.26</ecNumber>
    </recommendedName>
</protein>
<dbReference type="PROSITE" id="PS50237">
    <property type="entry name" value="HECT"/>
    <property type="match status" value="1"/>
</dbReference>
<dbReference type="InterPro" id="IPR000569">
    <property type="entry name" value="HECT_dom"/>
</dbReference>
<dbReference type="GO" id="GO:0000209">
    <property type="term" value="P:protein polyubiquitination"/>
    <property type="evidence" value="ECO:0007669"/>
    <property type="project" value="TreeGrafter"/>
</dbReference>
<name>A0AAD9KYS7_RIDPI</name>
<reference evidence="8" key="1">
    <citation type="journal article" date="2023" name="Mol. Biol. Evol.">
        <title>Third-Generation Sequencing Reveals the Adaptive Role of the Epigenome in Three Deep-Sea Polychaetes.</title>
        <authorList>
            <person name="Perez M."/>
            <person name="Aroh O."/>
            <person name="Sun Y."/>
            <person name="Lan Y."/>
            <person name="Juniper S.K."/>
            <person name="Young C.R."/>
            <person name="Angers B."/>
            <person name="Qian P.Y."/>
        </authorList>
    </citation>
    <scope>NUCLEOTIDE SEQUENCE</scope>
    <source>
        <strain evidence="8">R07B-5</strain>
    </source>
</reference>
<dbReference type="GO" id="GO:0061630">
    <property type="term" value="F:ubiquitin protein ligase activity"/>
    <property type="evidence" value="ECO:0007669"/>
    <property type="project" value="UniProtKB-EC"/>
</dbReference>
<gene>
    <name evidence="8" type="ORF">NP493_471g02050</name>
</gene>
<dbReference type="GO" id="GO:0005737">
    <property type="term" value="C:cytoplasm"/>
    <property type="evidence" value="ECO:0007669"/>
    <property type="project" value="TreeGrafter"/>
</dbReference>
<evidence type="ECO:0000313" key="9">
    <source>
        <dbReference type="Proteomes" id="UP001209878"/>
    </source>
</evidence>
<comment type="caution">
    <text evidence="8">The sequence shown here is derived from an EMBL/GenBank/DDBJ whole genome shotgun (WGS) entry which is preliminary data.</text>
</comment>
<keyword evidence="5 6" id="KW-0833">Ubl conjugation pathway</keyword>
<dbReference type="EC" id="2.3.2.26" evidence="3"/>
<comment type="catalytic activity">
    <reaction evidence="1">
        <text>S-ubiquitinyl-[E2 ubiquitin-conjugating enzyme]-L-cysteine + [acceptor protein]-L-lysine = [E2 ubiquitin-conjugating enzyme]-L-cysteine + N(6)-ubiquitinyl-[acceptor protein]-L-lysine.</text>
        <dbReference type="EC" id="2.3.2.26"/>
    </reaction>
</comment>
<keyword evidence="4" id="KW-0808">Transferase</keyword>
<accession>A0AAD9KYS7</accession>
<comment type="pathway">
    <text evidence="2">Protein modification; protein ubiquitination.</text>
</comment>
<proteinExistence type="predicted"/>
<organism evidence="8 9">
    <name type="scientific">Ridgeia piscesae</name>
    <name type="common">Tubeworm</name>
    <dbReference type="NCBI Taxonomy" id="27915"/>
    <lineage>
        <taxon>Eukaryota</taxon>
        <taxon>Metazoa</taxon>
        <taxon>Spiralia</taxon>
        <taxon>Lophotrochozoa</taxon>
        <taxon>Annelida</taxon>
        <taxon>Polychaeta</taxon>
        <taxon>Sedentaria</taxon>
        <taxon>Canalipalpata</taxon>
        <taxon>Sabellida</taxon>
        <taxon>Siboglinidae</taxon>
        <taxon>Ridgeia</taxon>
    </lineage>
</organism>
<dbReference type="Proteomes" id="UP001209878">
    <property type="component" value="Unassembled WGS sequence"/>
</dbReference>
<dbReference type="InterPro" id="IPR035983">
    <property type="entry name" value="Hect_E3_ubiquitin_ligase"/>
</dbReference>
<dbReference type="PANTHER" id="PTHR11254">
    <property type="entry name" value="HECT DOMAIN UBIQUITIN-PROTEIN LIGASE"/>
    <property type="match status" value="1"/>
</dbReference>
<keyword evidence="9" id="KW-1185">Reference proteome</keyword>
<dbReference type="GO" id="GO:0006511">
    <property type="term" value="P:ubiquitin-dependent protein catabolic process"/>
    <property type="evidence" value="ECO:0007669"/>
    <property type="project" value="TreeGrafter"/>
</dbReference>
<feature type="active site" description="Glycyl thioester intermediate" evidence="6">
    <location>
        <position position="57"/>
    </location>
</feature>
<evidence type="ECO:0000256" key="5">
    <source>
        <dbReference type="ARBA" id="ARBA00022786"/>
    </source>
</evidence>
<dbReference type="PANTHER" id="PTHR11254:SF67">
    <property type="entry name" value="E3 UBIQUITIN-PROTEIN LIGASE HUWE1"/>
    <property type="match status" value="1"/>
</dbReference>
<evidence type="ECO:0000256" key="4">
    <source>
        <dbReference type="ARBA" id="ARBA00022679"/>
    </source>
</evidence>
<evidence type="ECO:0000259" key="7">
    <source>
        <dbReference type="PROSITE" id="PS50237"/>
    </source>
</evidence>
<sequence length="90" mass="10264">MALTFVRSKEEFGQSVDVPLVEGGENMRVTLYNKHEYAQLWAQSVLREDHLPTASTCSNQLHLPHYQTQEQMKEKLATAISIGKEGLLQY</sequence>
<evidence type="ECO:0000256" key="1">
    <source>
        <dbReference type="ARBA" id="ARBA00000885"/>
    </source>
</evidence>
<dbReference type="Pfam" id="PF00632">
    <property type="entry name" value="HECT"/>
    <property type="match status" value="2"/>
</dbReference>
<dbReference type="EMBL" id="JAODUO010000471">
    <property type="protein sequence ID" value="KAK2179810.1"/>
    <property type="molecule type" value="Genomic_DNA"/>
</dbReference>
<dbReference type="AlphaFoldDB" id="A0AAD9KYS7"/>
<evidence type="ECO:0000256" key="3">
    <source>
        <dbReference type="ARBA" id="ARBA00012485"/>
    </source>
</evidence>
<dbReference type="Gene3D" id="3.30.2410.10">
    <property type="entry name" value="Hect, E3 ligase catalytic domain"/>
    <property type="match status" value="1"/>
</dbReference>
<evidence type="ECO:0000256" key="2">
    <source>
        <dbReference type="ARBA" id="ARBA00004906"/>
    </source>
</evidence>